<keyword evidence="2" id="KW-1185">Reference proteome</keyword>
<organism evidence="1 2">
    <name type="scientific">Ceratodon purpureus</name>
    <name type="common">Fire moss</name>
    <name type="synonym">Dicranum purpureum</name>
    <dbReference type="NCBI Taxonomy" id="3225"/>
    <lineage>
        <taxon>Eukaryota</taxon>
        <taxon>Viridiplantae</taxon>
        <taxon>Streptophyta</taxon>
        <taxon>Embryophyta</taxon>
        <taxon>Bryophyta</taxon>
        <taxon>Bryophytina</taxon>
        <taxon>Bryopsida</taxon>
        <taxon>Dicranidae</taxon>
        <taxon>Pseudoditrichales</taxon>
        <taxon>Ditrichaceae</taxon>
        <taxon>Ceratodon</taxon>
    </lineage>
</organism>
<protein>
    <submittedName>
        <fullName evidence="1">Uncharacterized protein</fullName>
    </submittedName>
</protein>
<dbReference type="Proteomes" id="UP000822688">
    <property type="component" value="Chromosome 9"/>
</dbReference>
<dbReference type="AlphaFoldDB" id="A0A8T0GR29"/>
<sequence>MVFLVDQINITFCAAADGTDDRVPRLLVISAQPCTVQLALATAYLPLLNPSKMCRFLYSSRITRSFKLVLRFIDLRVPTAAPGFKLF</sequence>
<proteinExistence type="predicted"/>
<reference evidence="1" key="1">
    <citation type="submission" date="2020-06" db="EMBL/GenBank/DDBJ databases">
        <title>WGS assembly of Ceratodon purpureus strain R40.</title>
        <authorList>
            <person name="Carey S.B."/>
            <person name="Jenkins J."/>
            <person name="Shu S."/>
            <person name="Lovell J.T."/>
            <person name="Sreedasyam A."/>
            <person name="Maumus F."/>
            <person name="Tiley G.P."/>
            <person name="Fernandez-Pozo N."/>
            <person name="Barry K."/>
            <person name="Chen C."/>
            <person name="Wang M."/>
            <person name="Lipzen A."/>
            <person name="Daum C."/>
            <person name="Saski C.A."/>
            <person name="Payton A.C."/>
            <person name="Mcbreen J.C."/>
            <person name="Conrad R.E."/>
            <person name="Kollar L.M."/>
            <person name="Olsson S."/>
            <person name="Huttunen S."/>
            <person name="Landis J.B."/>
            <person name="Wickett N.J."/>
            <person name="Johnson M.G."/>
            <person name="Rensing S.A."/>
            <person name="Grimwood J."/>
            <person name="Schmutz J."/>
            <person name="Mcdaniel S.F."/>
        </authorList>
    </citation>
    <scope>NUCLEOTIDE SEQUENCE</scope>
    <source>
        <strain evidence="1">R40</strain>
    </source>
</reference>
<accession>A0A8T0GR29</accession>
<comment type="caution">
    <text evidence="1">The sequence shown here is derived from an EMBL/GenBank/DDBJ whole genome shotgun (WGS) entry which is preliminary data.</text>
</comment>
<dbReference type="EMBL" id="CM026430">
    <property type="protein sequence ID" value="KAG0560749.1"/>
    <property type="molecule type" value="Genomic_DNA"/>
</dbReference>
<name>A0A8T0GR29_CERPU</name>
<evidence type="ECO:0000313" key="2">
    <source>
        <dbReference type="Proteomes" id="UP000822688"/>
    </source>
</evidence>
<evidence type="ECO:0000313" key="1">
    <source>
        <dbReference type="EMBL" id="KAG0560749.1"/>
    </source>
</evidence>
<gene>
    <name evidence="1" type="ORF">KC19_9G010000</name>
</gene>